<dbReference type="PANTHER" id="PTHR43283">
    <property type="entry name" value="BETA-LACTAMASE-RELATED"/>
    <property type="match status" value="1"/>
</dbReference>
<evidence type="ECO:0000259" key="2">
    <source>
        <dbReference type="Pfam" id="PF00144"/>
    </source>
</evidence>
<gene>
    <name evidence="3" type="ORF">ABLG96_01360</name>
</gene>
<dbReference type="RefSeq" id="WP_353649638.1">
    <property type="nucleotide sequence ID" value="NZ_CP159218.1"/>
</dbReference>
<feature type="region of interest" description="Disordered" evidence="1">
    <location>
        <begin position="1"/>
        <end position="20"/>
    </location>
</feature>
<dbReference type="EMBL" id="CP159218">
    <property type="protein sequence ID" value="XCG64024.1"/>
    <property type="molecule type" value="Genomic_DNA"/>
</dbReference>
<dbReference type="GO" id="GO:0016787">
    <property type="term" value="F:hydrolase activity"/>
    <property type="evidence" value="ECO:0007669"/>
    <property type="project" value="UniProtKB-KW"/>
</dbReference>
<dbReference type="InterPro" id="IPR050789">
    <property type="entry name" value="Diverse_Enzym_Activities"/>
</dbReference>
<dbReference type="Gene3D" id="3.40.710.10">
    <property type="entry name" value="DD-peptidase/beta-lactamase superfamily"/>
    <property type="match status" value="1"/>
</dbReference>
<protein>
    <submittedName>
        <fullName evidence="3">Serine hydrolase domain-containing protein</fullName>
        <ecNumber evidence="3">3.1.1.103</ecNumber>
    </submittedName>
</protein>
<keyword evidence="3" id="KW-0378">Hydrolase</keyword>
<name>A0AAU8DP10_9ACTN</name>
<evidence type="ECO:0000256" key="1">
    <source>
        <dbReference type="SAM" id="MobiDB-lite"/>
    </source>
</evidence>
<organism evidence="3">
    <name type="scientific">Nakamurella sp. A5-74</name>
    <dbReference type="NCBI Taxonomy" id="3158264"/>
    <lineage>
        <taxon>Bacteria</taxon>
        <taxon>Bacillati</taxon>
        <taxon>Actinomycetota</taxon>
        <taxon>Actinomycetes</taxon>
        <taxon>Nakamurellales</taxon>
        <taxon>Nakamurellaceae</taxon>
        <taxon>Nakamurella</taxon>
    </lineage>
</organism>
<dbReference type="InterPro" id="IPR001466">
    <property type="entry name" value="Beta-lactam-related"/>
</dbReference>
<accession>A0AAU8DP10</accession>
<evidence type="ECO:0000313" key="3">
    <source>
        <dbReference type="EMBL" id="XCG64024.1"/>
    </source>
</evidence>
<sequence>MTSSTSADRPLPRSSSSEQGVDAAGIHALLDGIDASGIEVHSLMVLRHGHVVAEGWWAPYTADRKHLVYSLSKTFTSAAAGIAVGEGLFGLDDVMTDHFPELVPADVDGKYARYLVRHALSMSSGHEAETLDRAAAAMPGSGDLLGGFFAVPPEQEPGSIFAYNQPTIYGVGRLVGKTSGGGLLDYLQPRLFEPLGIDEAQWMEVDGFEQGFSGLHVRTETLAKTGQLVLDGGRWGRQQILSPDWVGTATSIQTPNDITHLGPGAVGDPESDWQQGYGFQYWMCRHGFRGDGAYGQFVIVWPEEDAVIVTTAETTEMQQLLNILTEHLLPAMTSGTMAEAAIEAALVQRLSLLALPAPGDSGADFSGEFTALQEGLPPTIFFGGVAIPGLTTVRITDSQDGWTLDLGGVEVSLQLGRGGWIESAWPAADDGHDPVPFVSAAGVGDDGHWRAQLRMIQTPHRIEIDADPATGTAAVSWKLPPLRGDGPAGHSLRRR</sequence>
<feature type="domain" description="Beta-lactamase-related" evidence="2">
    <location>
        <begin position="38"/>
        <end position="314"/>
    </location>
</feature>
<proteinExistence type="predicted"/>
<dbReference type="PANTHER" id="PTHR43283:SF7">
    <property type="entry name" value="BETA-LACTAMASE-RELATED DOMAIN-CONTAINING PROTEIN"/>
    <property type="match status" value="1"/>
</dbReference>
<reference evidence="3" key="1">
    <citation type="submission" date="2024-05" db="EMBL/GenBank/DDBJ databases">
        <authorList>
            <person name="Cai S.Y."/>
            <person name="Jin L.M."/>
            <person name="Li H.R."/>
        </authorList>
    </citation>
    <scope>NUCLEOTIDE SEQUENCE</scope>
    <source>
        <strain evidence="3">A5-74</strain>
    </source>
</reference>
<feature type="compositionally biased region" description="Polar residues" evidence="1">
    <location>
        <begin position="1"/>
        <end position="19"/>
    </location>
</feature>
<dbReference type="SUPFAM" id="SSF56601">
    <property type="entry name" value="beta-lactamase/transpeptidase-like"/>
    <property type="match status" value="1"/>
</dbReference>
<dbReference type="AlphaFoldDB" id="A0AAU8DP10"/>
<dbReference type="Pfam" id="PF00144">
    <property type="entry name" value="Beta-lactamase"/>
    <property type="match status" value="1"/>
</dbReference>
<dbReference type="InterPro" id="IPR012338">
    <property type="entry name" value="Beta-lactam/transpept-like"/>
</dbReference>
<dbReference type="EC" id="3.1.1.103" evidence="3"/>